<name>A0A0A9HSI0_ARUDO</name>
<organism evidence="1">
    <name type="scientific">Arundo donax</name>
    <name type="common">Giant reed</name>
    <name type="synonym">Donax arundinaceus</name>
    <dbReference type="NCBI Taxonomy" id="35708"/>
    <lineage>
        <taxon>Eukaryota</taxon>
        <taxon>Viridiplantae</taxon>
        <taxon>Streptophyta</taxon>
        <taxon>Embryophyta</taxon>
        <taxon>Tracheophyta</taxon>
        <taxon>Spermatophyta</taxon>
        <taxon>Magnoliopsida</taxon>
        <taxon>Liliopsida</taxon>
        <taxon>Poales</taxon>
        <taxon>Poaceae</taxon>
        <taxon>PACMAD clade</taxon>
        <taxon>Arundinoideae</taxon>
        <taxon>Arundineae</taxon>
        <taxon>Arundo</taxon>
    </lineage>
</organism>
<reference evidence="1" key="2">
    <citation type="journal article" date="2015" name="Data Brief">
        <title>Shoot transcriptome of the giant reed, Arundo donax.</title>
        <authorList>
            <person name="Barrero R.A."/>
            <person name="Guerrero F.D."/>
            <person name="Moolhuijzen P."/>
            <person name="Goolsby J.A."/>
            <person name="Tidwell J."/>
            <person name="Bellgard S.E."/>
            <person name="Bellgard M.I."/>
        </authorList>
    </citation>
    <scope>NUCLEOTIDE SEQUENCE</scope>
    <source>
        <tissue evidence="1">Shoot tissue taken approximately 20 cm above the soil surface</tissue>
    </source>
</reference>
<reference evidence="1" key="1">
    <citation type="submission" date="2014-09" db="EMBL/GenBank/DDBJ databases">
        <authorList>
            <person name="Magalhaes I.L.F."/>
            <person name="Oliveira U."/>
            <person name="Santos F.R."/>
            <person name="Vidigal T.H.D.A."/>
            <person name="Brescovit A.D."/>
            <person name="Santos A.J."/>
        </authorList>
    </citation>
    <scope>NUCLEOTIDE SEQUENCE</scope>
    <source>
        <tissue evidence="1">Shoot tissue taken approximately 20 cm above the soil surface</tissue>
    </source>
</reference>
<accession>A0A0A9HSI0</accession>
<sequence length="35" mass="4188">MQKKICSTTRQSYFWEVRPRLQRSFLEAKVSGRLG</sequence>
<protein>
    <submittedName>
        <fullName evidence="1">Uncharacterized protein</fullName>
    </submittedName>
</protein>
<dbReference type="AlphaFoldDB" id="A0A0A9HSI0"/>
<proteinExistence type="predicted"/>
<evidence type="ECO:0000313" key="1">
    <source>
        <dbReference type="EMBL" id="JAE39652.1"/>
    </source>
</evidence>
<dbReference type="EMBL" id="GBRH01158244">
    <property type="protein sequence ID" value="JAE39652.1"/>
    <property type="molecule type" value="Transcribed_RNA"/>
</dbReference>